<name>A0A077Z076_TRITR</name>
<evidence type="ECO:0000313" key="11">
    <source>
        <dbReference type="Proteomes" id="UP000030665"/>
    </source>
</evidence>
<dbReference type="OrthoDB" id="6147888at2759"/>
<dbReference type="STRING" id="36087.A0A077Z076"/>
<keyword evidence="4 9" id="KW-0812">Transmembrane</keyword>
<reference evidence="10" key="1">
    <citation type="submission" date="2014-01" db="EMBL/GenBank/DDBJ databases">
        <authorList>
            <person name="Aslett M."/>
        </authorList>
    </citation>
    <scope>NUCLEOTIDE SEQUENCE</scope>
</reference>
<dbReference type="EMBL" id="HG805840">
    <property type="protein sequence ID" value="CDW53088.1"/>
    <property type="molecule type" value="Genomic_DNA"/>
</dbReference>
<feature type="transmembrane region" description="Helical" evidence="9">
    <location>
        <begin position="91"/>
        <end position="110"/>
    </location>
</feature>
<reference evidence="10" key="2">
    <citation type="submission" date="2014-03" db="EMBL/GenBank/DDBJ databases">
        <title>The whipworm genome and dual-species transcriptomics of an intimate host-pathogen interaction.</title>
        <authorList>
            <person name="Foth B.J."/>
            <person name="Tsai I.J."/>
            <person name="Reid A.J."/>
            <person name="Bancroft A.J."/>
            <person name="Nichol S."/>
            <person name="Tracey A."/>
            <person name="Holroyd N."/>
            <person name="Cotton J.A."/>
            <person name="Stanley E.J."/>
            <person name="Zarowiecki M."/>
            <person name="Liu J.Z."/>
            <person name="Huckvale T."/>
            <person name="Cooper P.J."/>
            <person name="Grencis R.K."/>
            <person name="Berriman M."/>
        </authorList>
    </citation>
    <scope>NUCLEOTIDE SEQUENCE [LARGE SCALE GENOMIC DNA]</scope>
</reference>
<dbReference type="AlphaFoldDB" id="A0A077Z076"/>
<evidence type="ECO:0000256" key="3">
    <source>
        <dbReference type="ARBA" id="ARBA00014604"/>
    </source>
</evidence>
<keyword evidence="7" id="KW-0496">Mitochondrion</keyword>
<evidence type="ECO:0000256" key="8">
    <source>
        <dbReference type="ARBA" id="ARBA00023136"/>
    </source>
</evidence>
<evidence type="ECO:0000256" key="9">
    <source>
        <dbReference type="SAM" id="Phobius"/>
    </source>
</evidence>
<accession>A0A077Z076</accession>
<comment type="subcellular location">
    <subcellularLocation>
        <location evidence="1">Mitochondrion inner membrane</location>
        <topology evidence="1">Multi-pass membrane protein</topology>
    </subcellularLocation>
</comment>
<evidence type="ECO:0000313" key="10">
    <source>
        <dbReference type="EMBL" id="CDW53088.1"/>
    </source>
</evidence>
<dbReference type="PANTHER" id="PTHR13603:SF1">
    <property type="entry name" value="TRANSMEMBRANE PROTEIN 186"/>
    <property type="match status" value="1"/>
</dbReference>
<dbReference type="GO" id="GO:0005743">
    <property type="term" value="C:mitochondrial inner membrane"/>
    <property type="evidence" value="ECO:0007669"/>
    <property type="project" value="UniProtKB-SubCell"/>
</dbReference>
<evidence type="ECO:0000256" key="7">
    <source>
        <dbReference type="ARBA" id="ARBA00023128"/>
    </source>
</evidence>
<evidence type="ECO:0000256" key="4">
    <source>
        <dbReference type="ARBA" id="ARBA00022692"/>
    </source>
</evidence>
<comment type="similarity">
    <text evidence="2">Belongs to the TMEM186 family.</text>
</comment>
<dbReference type="PANTHER" id="PTHR13603">
    <property type="entry name" value="TRANSMEMBRANE PROTEIN 186"/>
    <property type="match status" value="1"/>
</dbReference>
<protein>
    <recommendedName>
        <fullName evidence="3">Transmembrane protein 186</fullName>
    </recommendedName>
</protein>
<gene>
    <name evidence="10" type="ORF">TTRE_0000135101</name>
</gene>
<evidence type="ECO:0000256" key="2">
    <source>
        <dbReference type="ARBA" id="ARBA00007020"/>
    </source>
</evidence>
<evidence type="ECO:0000256" key="5">
    <source>
        <dbReference type="ARBA" id="ARBA00022792"/>
    </source>
</evidence>
<evidence type="ECO:0000256" key="1">
    <source>
        <dbReference type="ARBA" id="ARBA00004448"/>
    </source>
</evidence>
<keyword evidence="11" id="KW-1185">Reference proteome</keyword>
<dbReference type="InterPro" id="IPR026571">
    <property type="entry name" value="Tmem186"/>
</dbReference>
<keyword evidence="6 9" id="KW-1133">Transmembrane helix</keyword>
<keyword evidence="8 9" id="KW-0472">Membrane</keyword>
<organism evidence="10 11">
    <name type="scientific">Trichuris trichiura</name>
    <name type="common">Whipworm</name>
    <name type="synonym">Trichocephalus trichiurus</name>
    <dbReference type="NCBI Taxonomy" id="36087"/>
    <lineage>
        <taxon>Eukaryota</taxon>
        <taxon>Metazoa</taxon>
        <taxon>Ecdysozoa</taxon>
        <taxon>Nematoda</taxon>
        <taxon>Enoplea</taxon>
        <taxon>Dorylaimia</taxon>
        <taxon>Trichinellida</taxon>
        <taxon>Trichuridae</taxon>
        <taxon>Trichuris</taxon>
    </lineage>
</organism>
<sequence length="196" mass="22151">MLSRYLRLLGRCTCIPFGQYLSISKLSGVRVGSHAASNGRTWHPIYRFKWIFVATAIGKLKLAQSVITVLLVPVAAVAFRNDKISRFDLSSIVFVAVFALVMLYIMSYGLRRIIGVISVDQKASVIRIGYLNFWGRRRNAIVPIADVIPLSDANIAPADFWAPVQRFSDKSFLLYLPLKKIEIVDEKIFYSIFGQF</sequence>
<evidence type="ECO:0000256" key="6">
    <source>
        <dbReference type="ARBA" id="ARBA00022989"/>
    </source>
</evidence>
<proteinExistence type="inferred from homology"/>
<keyword evidence="5" id="KW-0999">Mitochondrion inner membrane</keyword>
<dbReference type="Proteomes" id="UP000030665">
    <property type="component" value="Unassembled WGS sequence"/>
</dbReference>
<feature type="transmembrane region" description="Helical" evidence="9">
    <location>
        <begin position="50"/>
        <end position="79"/>
    </location>
</feature>